<accession>A0A8H8U6L0</accession>
<evidence type="ECO:0000259" key="4">
    <source>
        <dbReference type="Pfam" id="PF24312"/>
    </source>
</evidence>
<dbReference type="InterPro" id="IPR056543">
    <property type="entry name" value="Ig-like_POM152_9th"/>
</dbReference>
<feature type="domain" description="Nucleoporin POM152 first Ig-like" evidence="5">
    <location>
        <begin position="214"/>
        <end position="314"/>
    </location>
</feature>
<dbReference type="Pfam" id="PF24097">
    <property type="entry name" value="TMD_POM152"/>
    <property type="match status" value="1"/>
</dbReference>
<evidence type="ECO:0000256" key="1">
    <source>
        <dbReference type="SAM" id="MobiDB-lite"/>
    </source>
</evidence>
<keyword evidence="8" id="KW-1185">Reference proteome</keyword>
<gene>
    <name evidence="7" type="primary">POM152</name>
    <name evidence="7" type="ORF">LSUB1_G002771</name>
</gene>
<feature type="non-terminal residue" evidence="7">
    <location>
        <position position="1269"/>
    </location>
</feature>
<organism evidence="7 8">
    <name type="scientific">Lachnellula subtilissima</name>
    <dbReference type="NCBI Taxonomy" id="602034"/>
    <lineage>
        <taxon>Eukaryota</taxon>
        <taxon>Fungi</taxon>
        <taxon>Dikarya</taxon>
        <taxon>Ascomycota</taxon>
        <taxon>Pezizomycotina</taxon>
        <taxon>Leotiomycetes</taxon>
        <taxon>Helotiales</taxon>
        <taxon>Lachnaceae</taxon>
        <taxon>Lachnellula</taxon>
    </lineage>
</organism>
<dbReference type="GO" id="GO:0017056">
    <property type="term" value="F:structural constituent of nuclear pore"/>
    <property type="evidence" value="ECO:0007669"/>
    <property type="project" value="InterPro"/>
</dbReference>
<feature type="compositionally biased region" description="Polar residues" evidence="1">
    <location>
        <begin position="30"/>
        <end position="48"/>
    </location>
</feature>
<feature type="domain" description="Nucleoporin POM152 Ig-like" evidence="4">
    <location>
        <begin position="767"/>
        <end position="854"/>
    </location>
</feature>
<dbReference type="Proteomes" id="UP000462212">
    <property type="component" value="Unassembled WGS sequence"/>
</dbReference>
<dbReference type="AlphaFoldDB" id="A0A8H8U6L0"/>
<evidence type="ECO:0000259" key="3">
    <source>
        <dbReference type="Pfam" id="PF24097"/>
    </source>
</evidence>
<dbReference type="Pfam" id="PF24519">
    <property type="entry name" value="Ig-like_Pom152_1"/>
    <property type="match status" value="1"/>
</dbReference>
<evidence type="ECO:0000259" key="5">
    <source>
        <dbReference type="Pfam" id="PF24519"/>
    </source>
</evidence>
<protein>
    <submittedName>
        <fullName evidence="7">Nucleoporin</fullName>
    </submittedName>
</protein>
<feature type="domain" description="Nucleoporin POM152 immunoglobulin-like" evidence="2">
    <location>
        <begin position="566"/>
        <end position="668"/>
    </location>
</feature>
<evidence type="ECO:0000313" key="7">
    <source>
        <dbReference type="EMBL" id="TVY36026.1"/>
    </source>
</evidence>
<evidence type="ECO:0000259" key="2">
    <source>
        <dbReference type="Pfam" id="PF23664"/>
    </source>
</evidence>
<dbReference type="EMBL" id="QGMJ01000467">
    <property type="protein sequence ID" value="TVY36026.1"/>
    <property type="molecule type" value="Genomic_DNA"/>
</dbReference>
<dbReference type="InterPro" id="IPR037701">
    <property type="entry name" value="Pom152"/>
</dbReference>
<reference evidence="7 8" key="1">
    <citation type="submission" date="2018-05" db="EMBL/GenBank/DDBJ databases">
        <title>Genome sequencing and assembly of the regulated plant pathogen Lachnellula willkommii and related sister species for the development of diagnostic species identification markers.</title>
        <authorList>
            <person name="Giroux E."/>
            <person name="Bilodeau G."/>
        </authorList>
    </citation>
    <scope>NUCLEOTIDE SEQUENCE [LARGE SCALE GENOMIC DNA]</scope>
    <source>
        <strain evidence="7 8">CBS 197.66</strain>
    </source>
</reference>
<feature type="domain" description="Nucleoporin POM152 immunoglobulin-like" evidence="2">
    <location>
        <begin position="885"/>
        <end position="975"/>
    </location>
</feature>
<feature type="region of interest" description="Disordered" evidence="1">
    <location>
        <begin position="1"/>
        <end position="66"/>
    </location>
</feature>
<dbReference type="Pfam" id="PF24527">
    <property type="entry name" value="Ig-like_Pom152_9"/>
    <property type="match status" value="1"/>
</dbReference>
<dbReference type="GO" id="GO:0006999">
    <property type="term" value="P:nuclear pore organization"/>
    <property type="evidence" value="ECO:0007669"/>
    <property type="project" value="TreeGrafter"/>
</dbReference>
<dbReference type="OrthoDB" id="5529162at2759"/>
<comment type="caution">
    <text evidence="7">The sequence shown here is derived from an EMBL/GenBank/DDBJ whole genome shotgun (WGS) entry which is preliminary data.</text>
</comment>
<dbReference type="Pfam" id="PF24312">
    <property type="entry name" value="Ig-like_POM152"/>
    <property type="match status" value="3"/>
</dbReference>
<dbReference type="InterPro" id="IPR056541">
    <property type="entry name" value="Ig-like_POM152"/>
</dbReference>
<feature type="domain" description="Nucleoporin POM152 Ig-like" evidence="4">
    <location>
        <begin position="458"/>
        <end position="562"/>
    </location>
</feature>
<dbReference type="PANTHER" id="PTHR28206">
    <property type="entry name" value="NUCLEOPORIN POM152"/>
    <property type="match status" value="1"/>
</dbReference>
<feature type="domain" description="Nucleoporin POM152 N-terminal transmembrane" evidence="3">
    <location>
        <begin position="78"/>
        <end position="163"/>
    </location>
</feature>
<dbReference type="GO" id="GO:0006606">
    <property type="term" value="P:protein import into nucleus"/>
    <property type="evidence" value="ECO:0007669"/>
    <property type="project" value="TreeGrafter"/>
</dbReference>
<dbReference type="PANTHER" id="PTHR28206:SF1">
    <property type="entry name" value="NUCLEOPORIN POM152"/>
    <property type="match status" value="1"/>
</dbReference>
<evidence type="ECO:0000313" key="8">
    <source>
        <dbReference type="Proteomes" id="UP000462212"/>
    </source>
</evidence>
<name>A0A8H8U6L0_9HELO</name>
<proteinExistence type="predicted"/>
<feature type="domain" description="Nucleoporin POM152 Ig-like" evidence="4">
    <location>
        <begin position="1168"/>
        <end position="1258"/>
    </location>
</feature>
<dbReference type="InterPro" id="IPR056544">
    <property type="entry name" value="Ig_POM152"/>
</dbReference>
<sequence>SPYNKEPSRKSAKSASEEHAMNGTPRLPSSFPSTPGSGQRSPATSQNGPKVKSPLPSLPNTSTPAPSSAPLIPVNLVDAPSQRMYTLAVYGLLLVWRLYDWWELVEEDTHSITLFVKWGFIDLVFLFGVPLLRIPWLEWSETSSFSAYFVHALINGMLMFRIPLPIEGWLLFLTKTLFDREMSISENSVRPNSILHNSSLIMGKQIINILPEGSVTMNPDGLPFCIDDAHPSVAIPLRFNQTEPQLVQLLRLDFETNINETITLSQKELRYPTKGADGLTVIKYNVKKPGLYRLQKVVDRTKLEVQRRMSDTLVVSCPKGTIKSTVSNKCLGDLSDLVMVIEGTAPLKVVYSRTANSEQSVHHFQSIQPENFASPLLASTQAGTLVLAGSQDVSWARTQSVNVPLNESMAPGGRWLYSIDEIHDATGNVANFSSGADDGEHNYPKGSRMEQDFTVHERPVARLTGCDSRNPLMVANEKSVQLPVQYKSPGRTPDETSHTLTWKFSPLDTLTKAGDHGDDAILEEYLAKTAHNTPTIRESGLYTLTGVKSKFCHGEIKEPASCLLINPPEPQLSITAENINDKCAGKPIGLLVDLDLIGTPPFTVRYDVITKSGSHTEYVKVETSRHQLELKPIAAGHYRYHFTSVDDDVYKAKPLSGSAFILEQDVKPPAHASLRPPPGAIDACIEEPVEMNVDLSGERPFTLEYEIVHDGKRKKHKVDIETDIFKITTDPLLYGGEYSLALTSVQDTTGCKIFLNSEVKFNVRRQRPKVSFGHLEGKHKTMEVEGRPVELPLRLTGRAPWTIKYINIDDPQASPIEKTARFTNDFITVSQSGTYEILDVSDDQCPGTVDSKASRFEVDWLARPQIKVADTAVLIPDGRKWLKREVCEGDIDAVEVQLSGTSPYSVKYQVRHKPEHGSSSLINKEFEAALGQATISMDTSRAGVYEYKFSELSDALYDHDGKKYTPLVLEQKVNRKPSAHFVKPGQSYKYCKEEISGDEIIPIKLEGVPPFNLEIDIKHQSTSRPETVKIANIESNRYDFRIPHNVLSLGIHHVSVRKVRDSRGCQQKTEYGGAPHVQVQVYDVPTIYPLESRTDYCVGERISYTLSGTAPFEIFYTFEGVQRKAKSPNTAFRRIAEKPGNFTITAVSDKASECKAQTKISKLIHEMPSVKISKGRQVEVDIHEGGETPIMFEFWGTPPFEFTYTRSTNARKGQKSQVLETRHEISYEHSKTIQSSQEGTYEVVAIKDKFCSFSTQQADTRSGQRLLQF</sequence>
<feature type="domain" description="Nucleoporin POM152 ninth Ig-like" evidence="6">
    <location>
        <begin position="1085"/>
        <end position="1163"/>
    </location>
</feature>
<dbReference type="Pfam" id="PF23664">
    <property type="entry name" value="Ig_Pom152"/>
    <property type="match status" value="2"/>
</dbReference>
<dbReference type="GO" id="GO:0070762">
    <property type="term" value="C:nuclear pore transmembrane ring"/>
    <property type="evidence" value="ECO:0007669"/>
    <property type="project" value="TreeGrafter"/>
</dbReference>
<dbReference type="InterPro" id="IPR056542">
    <property type="entry name" value="Ig-like_POM152_1st"/>
</dbReference>
<feature type="compositionally biased region" description="Low complexity" evidence="1">
    <location>
        <begin position="53"/>
        <end position="66"/>
    </location>
</feature>
<dbReference type="InterPro" id="IPR056540">
    <property type="entry name" value="TMD_POM152"/>
</dbReference>
<evidence type="ECO:0000259" key="6">
    <source>
        <dbReference type="Pfam" id="PF24527"/>
    </source>
</evidence>